<dbReference type="EMBL" id="FOZU01000037">
    <property type="protein sequence ID" value="SFT19702.1"/>
    <property type="molecule type" value="Genomic_DNA"/>
</dbReference>
<sequence length="46" mass="5168">MCRNTSGKLENKKNPLNSPKLSRPTPDQQSILLFFYTSILANNLSS</sequence>
<evidence type="ECO:0000313" key="3">
    <source>
        <dbReference type="Proteomes" id="UP000182827"/>
    </source>
</evidence>
<organism evidence="2 3">
    <name type="scientific">Acinetobacter bohemicus</name>
    <dbReference type="NCBI Taxonomy" id="1435036"/>
    <lineage>
        <taxon>Bacteria</taxon>
        <taxon>Pseudomonadati</taxon>
        <taxon>Pseudomonadota</taxon>
        <taxon>Gammaproteobacteria</taxon>
        <taxon>Moraxellales</taxon>
        <taxon>Moraxellaceae</taxon>
        <taxon>Acinetobacter</taxon>
    </lineage>
</organism>
<dbReference type="Proteomes" id="UP000182827">
    <property type="component" value="Unassembled WGS sequence"/>
</dbReference>
<gene>
    <name evidence="2" type="ORF">SAMN05444586_103737</name>
</gene>
<name>A0A1I6W131_9GAMM</name>
<proteinExistence type="predicted"/>
<accession>A0A1I6W131</accession>
<dbReference type="AlphaFoldDB" id="A0A1I6W131"/>
<reference evidence="3" key="1">
    <citation type="submission" date="2016-10" db="EMBL/GenBank/DDBJ databases">
        <authorList>
            <person name="Varghese N."/>
            <person name="Submissions S."/>
        </authorList>
    </citation>
    <scope>NUCLEOTIDE SEQUENCE [LARGE SCALE GENOMIC DNA]</scope>
    <source>
        <strain evidence="3">ANC 5076</strain>
    </source>
</reference>
<evidence type="ECO:0000256" key="1">
    <source>
        <dbReference type="SAM" id="MobiDB-lite"/>
    </source>
</evidence>
<protein>
    <submittedName>
        <fullName evidence="2">Uncharacterized protein</fullName>
    </submittedName>
</protein>
<feature type="region of interest" description="Disordered" evidence="1">
    <location>
        <begin position="1"/>
        <end position="26"/>
    </location>
</feature>
<evidence type="ECO:0000313" key="2">
    <source>
        <dbReference type="EMBL" id="SFT19702.1"/>
    </source>
</evidence>
<keyword evidence="3" id="KW-1185">Reference proteome</keyword>